<keyword evidence="3" id="KW-1185">Reference proteome</keyword>
<evidence type="ECO:0000259" key="1">
    <source>
        <dbReference type="Pfam" id="PF04471"/>
    </source>
</evidence>
<dbReference type="EMBL" id="JABFCX010000002">
    <property type="protein sequence ID" value="NNU15286.1"/>
    <property type="molecule type" value="Genomic_DNA"/>
</dbReference>
<organism evidence="2 3">
    <name type="scientific">Parvularcula mediterranea</name>
    <dbReference type="NCBI Taxonomy" id="2732508"/>
    <lineage>
        <taxon>Bacteria</taxon>
        <taxon>Pseudomonadati</taxon>
        <taxon>Pseudomonadota</taxon>
        <taxon>Alphaproteobacteria</taxon>
        <taxon>Parvularculales</taxon>
        <taxon>Parvularculaceae</taxon>
        <taxon>Parvularcula</taxon>
    </lineage>
</organism>
<sequence length="335" mass="37417">MIAKIPEFENVWGIHMPTECGRQALDEGFVSLGWTELGDPARIEPTRDAMKAAMETHYPDAKPGAQRLWAGIVHRFLHVLKIGDGIVYPSKHDRMLNLGVIDSSYTYHPQAPIEQLEIRRRVRWLGALERTAFPQTTLNEVGSALTLFQVANNTDALLETFRGTSEDVAPPEEEDVELISESVVEGTDDYVLKKLKTAFNPQEFEQVCAHLLEAMGYHARATKYSHDGGVDVIAHKDELGFEPPIIKVQCKQTFSTIGRPDVQKLDGAIAASEFGLFITLGHYSSEASVYEQMKPNIRLIDGRGLTQMIYEHYSRLPSSVHRAIPLRTILLPAPG</sequence>
<dbReference type="PANTHER" id="PTHR30015:SF7">
    <property type="entry name" value="TYPE IV METHYL-DIRECTED RESTRICTION ENZYME ECOKMRR"/>
    <property type="match status" value="1"/>
</dbReference>
<dbReference type="InterPro" id="IPR011335">
    <property type="entry name" value="Restrct_endonuc-II-like"/>
</dbReference>
<keyword evidence="2" id="KW-0255">Endonuclease</keyword>
<gene>
    <name evidence="2" type="ORF">HK107_02965</name>
</gene>
<dbReference type="AlphaFoldDB" id="A0A7Y3RJQ4"/>
<dbReference type="InterPro" id="IPR052906">
    <property type="entry name" value="Type_IV_Methyl-Rstrct_Enzyme"/>
</dbReference>
<dbReference type="GO" id="GO:0015666">
    <property type="term" value="F:restriction endodeoxyribonuclease activity"/>
    <property type="evidence" value="ECO:0007669"/>
    <property type="project" value="TreeGrafter"/>
</dbReference>
<dbReference type="Gene3D" id="3.40.1350.10">
    <property type="match status" value="1"/>
</dbReference>
<dbReference type="GO" id="GO:0003677">
    <property type="term" value="F:DNA binding"/>
    <property type="evidence" value="ECO:0007669"/>
    <property type="project" value="InterPro"/>
</dbReference>
<dbReference type="PANTHER" id="PTHR30015">
    <property type="entry name" value="MRR RESTRICTION SYSTEM PROTEIN"/>
    <property type="match status" value="1"/>
</dbReference>
<keyword evidence="2" id="KW-0378">Hydrolase</keyword>
<keyword evidence="2" id="KW-0540">Nuclease</keyword>
<evidence type="ECO:0000313" key="3">
    <source>
        <dbReference type="Proteomes" id="UP000536835"/>
    </source>
</evidence>
<proteinExistence type="predicted"/>
<comment type="caution">
    <text evidence="2">The sequence shown here is derived from an EMBL/GenBank/DDBJ whole genome shotgun (WGS) entry which is preliminary data.</text>
</comment>
<reference evidence="2 3" key="1">
    <citation type="submission" date="2020-05" db="EMBL/GenBank/DDBJ databases">
        <title>Parvularcula mediterraneae sp. nov., isolated from polypropylene straw from shallow seawater of the seashore of Laganas in Zakynthos island, Greece.</title>
        <authorList>
            <person name="Szabo I."/>
            <person name="Al-Omari J."/>
            <person name="Rado J."/>
            <person name="Szerdahelyi G.S."/>
        </authorList>
    </citation>
    <scope>NUCLEOTIDE SEQUENCE [LARGE SCALE GENOMIC DNA]</scope>
    <source>
        <strain evidence="2 3">ZS-1/3</strain>
    </source>
</reference>
<evidence type="ECO:0000313" key="2">
    <source>
        <dbReference type="EMBL" id="NNU15286.1"/>
    </source>
</evidence>
<dbReference type="InterPro" id="IPR011856">
    <property type="entry name" value="tRNA_endonuc-like_dom_sf"/>
</dbReference>
<dbReference type="SUPFAM" id="SSF52980">
    <property type="entry name" value="Restriction endonuclease-like"/>
    <property type="match status" value="1"/>
</dbReference>
<dbReference type="Pfam" id="PF04471">
    <property type="entry name" value="Mrr_cat"/>
    <property type="match status" value="1"/>
</dbReference>
<protein>
    <submittedName>
        <fullName evidence="2">Restriction endonuclease</fullName>
    </submittedName>
</protein>
<name>A0A7Y3RJQ4_9PROT</name>
<dbReference type="InterPro" id="IPR007560">
    <property type="entry name" value="Restrct_endonuc_IV_Mrr"/>
</dbReference>
<feature type="domain" description="Restriction endonuclease type IV Mrr" evidence="1">
    <location>
        <begin position="198"/>
        <end position="309"/>
    </location>
</feature>
<accession>A0A7Y3RJQ4</accession>
<dbReference type="GO" id="GO:0009307">
    <property type="term" value="P:DNA restriction-modification system"/>
    <property type="evidence" value="ECO:0007669"/>
    <property type="project" value="InterPro"/>
</dbReference>
<dbReference type="RefSeq" id="WP_173196654.1">
    <property type="nucleotide sequence ID" value="NZ_JABFCX010000002.1"/>
</dbReference>
<dbReference type="Proteomes" id="UP000536835">
    <property type="component" value="Unassembled WGS sequence"/>
</dbReference>